<dbReference type="OrthoDB" id="3987836at2759"/>
<protein>
    <submittedName>
        <fullName evidence="1">Uncharacterized protein</fullName>
    </submittedName>
</protein>
<sequence>MATYEQLKKVLDHETKLVSKPLAFDKEVREFVKSVEEDDVTETNIIRVLNSTNKYLSKRYGQFFHRQAILQIIQQVLNNEHALDLEKKRKLLELNEILINFKPEGLVDLNGNYNDERGASNININGVVDLKQEEVMGMIDELPESTRLTAKDPELLEKYQLVKAQLSSNRARLLELQGKTKYYRETRKKLEELTEPTQDPDSTLQKNLVLNTNDQLVNQVSQTRILLAMVKEKLQDGQFAEKIQEKLKVDLK</sequence>
<proteinExistence type="predicted"/>
<dbReference type="Pfam" id="PF13093">
    <property type="entry name" value="FTA4"/>
    <property type="match status" value="1"/>
</dbReference>
<evidence type="ECO:0000313" key="1">
    <source>
        <dbReference type="EMBL" id="KAH3671282.1"/>
    </source>
</evidence>
<gene>
    <name evidence="1" type="ORF">OGAPHI_000505</name>
</gene>
<dbReference type="InterPro" id="IPR025207">
    <property type="entry name" value="Sim4_Fta4"/>
</dbReference>
<reference evidence="1" key="2">
    <citation type="submission" date="2021-01" db="EMBL/GenBank/DDBJ databases">
        <authorList>
            <person name="Schikora-Tamarit M.A."/>
        </authorList>
    </citation>
    <scope>NUCLEOTIDE SEQUENCE</scope>
    <source>
        <strain evidence="1">CBS6075</strain>
    </source>
</reference>
<name>A0A9P8PFV2_9ASCO</name>
<keyword evidence="2" id="KW-1185">Reference proteome</keyword>
<comment type="caution">
    <text evidence="1">The sequence shown here is derived from an EMBL/GenBank/DDBJ whole genome shotgun (WGS) entry which is preliminary data.</text>
</comment>
<dbReference type="EMBL" id="JAEUBE010000070">
    <property type="protein sequence ID" value="KAH3671282.1"/>
    <property type="molecule type" value="Genomic_DNA"/>
</dbReference>
<dbReference type="GeneID" id="70232473"/>
<organism evidence="1 2">
    <name type="scientific">Ogataea philodendri</name>
    <dbReference type="NCBI Taxonomy" id="1378263"/>
    <lineage>
        <taxon>Eukaryota</taxon>
        <taxon>Fungi</taxon>
        <taxon>Dikarya</taxon>
        <taxon>Ascomycota</taxon>
        <taxon>Saccharomycotina</taxon>
        <taxon>Pichiomycetes</taxon>
        <taxon>Pichiales</taxon>
        <taxon>Pichiaceae</taxon>
        <taxon>Ogataea</taxon>
    </lineage>
</organism>
<accession>A0A9P8PFV2</accession>
<dbReference type="AlphaFoldDB" id="A0A9P8PFV2"/>
<dbReference type="GO" id="GO:0031511">
    <property type="term" value="C:Mis6-Sim4 complex"/>
    <property type="evidence" value="ECO:0007669"/>
    <property type="project" value="InterPro"/>
</dbReference>
<dbReference type="RefSeq" id="XP_046064581.1">
    <property type="nucleotide sequence ID" value="XM_046206214.1"/>
</dbReference>
<reference evidence="1" key="1">
    <citation type="journal article" date="2021" name="Open Biol.">
        <title>Shared evolutionary footprints suggest mitochondrial oxidative damage underlies multiple complex I losses in fungi.</title>
        <authorList>
            <person name="Schikora-Tamarit M.A."/>
            <person name="Marcet-Houben M."/>
            <person name="Nosek J."/>
            <person name="Gabaldon T."/>
        </authorList>
    </citation>
    <scope>NUCLEOTIDE SEQUENCE</scope>
    <source>
        <strain evidence="1">CBS6075</strain>
    </source>
</reference>
<dbReference type="Proteomes" id="UP000769157">
    <property type="component" value="Unassembled WGS sequence"/>
</dbReference>
<evidence type="ECO:0000313" key="2">
    <source>
        <dbReference type="Proteomes" id="UP000769157"/>
    </source>
</evidence>